<gene>
    <name evidence="1" type="ORF">BD410DRAFT_795876</name>
</gene>
<evidence type="ECO:0000313" key="2">
    <source>
        <dbReference type="Proteomes" id="UP000294933"/>
    </source>
</evidence>
<dbReference type="STRING" id="50990.A0A4Y7PKD6"/>
<sequence>MSIWSRRGLLQAHGARGKADLKTETVAHTRALRNDDHGPATDFKTIPNSRRLPPELLLPIFVRVVQAQFSSAHHSKERLMCIAISRVCQYWRQTALSCPEIWSCIDTSWGRLAMDFACRSQTTPLTIFVRLEGRPRMWAVAAINVVLGEKHRERIREMRVSADDMNCHHANFCNGIRTPQLQALSVHNNSQIIWRMSQLPFTLSGTLKTLAVSNLYLPQDSLMLRNVTRLKVDRNARLGLAVLYVSDIIKMLQMCPNLEELDFSDSNYVNHDVSPHMIGDLLSLRHVRLTMNSNACQALLSRLTLRPTINLFVDGSEHPESSVPLPTYLFSTYDALDVIVMHNGCFKMKAFRIGDVEDEYTAEALCLYQDLGLDGDFTLSHTFFDGMLPQVHSLSINFDTDKAYVIPKSRWTETLIALPCLHSLTIKVGIHHRFWPPAQIIVSLMQALSEKDGYQRLSLCHNLRIVVLEGIYFNGTVGNSALSHLISFAAAREIGEARISTIDVSSCIGVTSRSVQAMECLVDQVVW</sequence>
<accession>A0A4Y7PKD6</accession>
<dbReference type="Gene3D" id="1.20.1280.50">
    <property type="match status" value="1"/>
</dbReference>
<dbReference type="AlphaFoldDB" id="A0A4Y7PKD6"/>
<dbReference type="Proteomes" id="UP000294933">
    <property type="component" value="Unassembled WGS sequence"/>
</dbReference>
<dbReference type="EMBL" id="ML170256">
    <property type="protein sequence ID" value="TDL15944.1"/>
    <property type="molecule type" value="Genomic_DNA"/>
</dbReference>
<proteinExistence type="predicted"/>
<evidence type="ECO:0000313" key="1">
    <source>
        <dbReference type="EMBL" id="TDL15944.1"/>
    </source>
</evidence>
<dbReference type="VEuPathDB" id="FungiDB:BD410DRAFT_795876"/>
<protein>
    <submittedName>
        <fullName evidence="1">Uncharacterized protein</fullName>
    </submittedName>
</protein>
<organism evidence="1 2">
    <name type="scientific">Rickenella mellea</name>
    <dbReference type="NCBI Taxonomy" id="50990"/>
    <lineage>
        <taxon>Eukaryota</taxon>
        <taxon>Fungi</taxon>
        <taxon>Dikarya</taxon>
        <taxon>Basidiomycota</taxon>
        <taxon>Agaricomycotina</taxon>
        <taxon>Agaricomycetes</taxon>
        <taxon>Hymenochaetales</taxon>
        <taxon>Rickenellaceae</taxon>
        <taxon>Rickenella</taxon>
    </lineage>
</organism>
<dbReference type="SUPFAM" id="SSF52047">
    <property type="entry name" value="RNI-like"/>
    <property type="match status" value="1"/>
</dbReference>
<dbReference type="Gene3D" id="3.80.10.10">
    <property type="entry name" value="Ribonuclease Inhibitor"/>
    <property type="match status" value="1"/>
</dbReference>
<reference evidence="1 2" key="1">
    <citation type="submission" date="2018-06" db="EMBL/GenBank/DDBJ databases">
        <title>A transcriptomic atlas of mushroom development highlights an independent origin of complex multicellularity.</title>
        <authorList>
            <consortium name="DOE Joint Genome Institute"/>
            <person name="Krizsan K."/>
            <person name="Almasi E."/>
            <person name="Merenyi Z."/>
            <person name="Sahu N."/>
            <person name="Viragh M."/>
            <person name="Koszo T."/>
            <person name="Mondo S."/>
            <person name="Kiss B."/>
            <person name="Balint B."/>
            <person name="Kues U."/>
            <person name="Barry K."/>
            <person name="Hegedus J.C."/>
            <person name="Henrissat B."/>
            <person name="Johnson J."/>
            <person name="Lipzen A."/>
            <person name="Ohm R."/>
            <person name="Nagy I."/>
            <person name="Pangilinan J."/>
            <person name="Yan J."/>
            <person name="Xiong Y."/>
            <person name="Grigoriev I.V."/>
            <person name="Hibbett D.S."/>
            <person name="Nagy L.G."/>
        </authorList>
    </citation>
    <scope>NUCLEOTIDE SEQUENCE [LARGE SCALE GENOMIC DNA]</scope>
    <source>
        <strain evidence="1 2">SZMC22713</strain>
    </source>
</reference>
<keyword evidence="2" id="KW-1185">Reference proteome</keyword>
<dbReference type="OrthoDB" id="3145245at2759"/>
<dbReference type="InterPro" id="IPR032675">
    <property type="entry name" value="LRR_dom_sf"/>
</dbReference>
<name>A0A4Y7PKD6_9AGAM</name>